<dbReference type="Pfam" id="PF23247">
    <property type="entry name" value="LRR_RPS2"/>
    <property type="match status" value="1"/>
</dbReference>
<gene>
    <name evidence="3" type="ORF">O6P43_003126</name>
</gene>
<evidence type="ECO:0000259" key="2">
    <source>
        <dbReference type="Pfam" id="PF23247"/>
    </source>
</evidence>
<dbReference type="InterPro" id="IPR057135">
    <property type="entry name" value="At4g27190-like_LRR"/>
</dbReference>
<proteinExistence type="predicted"/>
<evidence type="ECO:0000313" key="3">
    <source>
        <dbReference type="EMBL" id="KAJ7979762.1"/>
    </source>
</evidence>
<reference evidence="3" key="1">
    <citation type="journal article" date="2023" name="Science">
        <title>Elucidation of the pathway for biosynthesis of saponin adjuvants from the soapbark tree.</title>
        <authorList>
            <person name="Reed J."/>
            <person name="Orme A."/>
            <person name="El-Demerdash A."/>
            <person name="Owen C."/>
            <person name="Martin L.B.B."/>
            <person name="Misra R.C."/>
            <person name="Kikuchi S."/>
            <person name="Rejzek M."/>
            <person name="Martin A.C."/>
            <person name="Harkess A."/>
            <person name="Leebens-Mack J."/>
            <person name="Louveau T."/>
            <person name="Stephenson M.J."/>
            <person name="Osbourn A."/>
        </authorList>
    </citation>
    <scope>NUCLEOTIDE SEQUENCE</scope>
    <source>
        <strain evidence="3">S10</strain>
    </source>
</reference>
<dbReference type="Gene3D" id="3.80.10.10">
    <property type="entry name" value="Ribonuclease Inhibitor"/>
    <property type="match status" value="1"/>
</dbReference>
<name>A0AAD7VL46_QUISA</name>
<dbReference type="AlphaFoldDB" id="A0AAD7VL46"/>
<sequence>MHEAVDFSIKLSYDHLEGEELKSIFLLCAQMGQDPLIKELVKYCMGLGLFSDVYSVKEAEDRTNRLIAKLKGSSLLVDNYSCDRFTVNNVVRDVAMSIASKDHHMFTLRNGKLGGWPSKYQLKICTAIFLHDSDIGDELPEGLDCPILKVFHLDSKDPFLRIPDNFLEGMKELKVLVLTGMDLSFLPSSIKFLKTLRMLCLEKCVLGDVSVIGELKDLIILSFSESKIEELSREIGKLSQLQLLDLSNCSRLKVIPQKVISSLKHLQELYMGNSFFQWEAEGQTNGSRNSSLDELRHLPHLRSLDIHIPDAFLFPKNLHFDKLEKYKIFVGNSWSWSGEDQTSRILKLQVDRSTGFRFERGIKILFKRVEHLSLAKLNGVKSVIHHLNWKEFPHLKHLDIQNNDEIQYIVSSKEWLNPHNSFPSLESLVLNNLRSLENVCHGQLTLSSFRKLRSIKVNDCQKLKNLFPFSMVGYLSELQKIEVSCCQGLQEIFSLDGERDVDKIESKLNQLRFLKLEGLVNLVAFVSAEKTSSTSQLTKNQLTDTVTGDIISEEEHGSSFSLFWEKVAFPNLESLELSGMESQAIWNLDRPYPSGFLNLTVIILYRISYMNLEHINNKVCVPD</sequence>
<dbReference type="EMBL" id="JARAOO010000002">
    <property type="protein sequence ID" value="KAJ7979762.1"/>
    <property type="molecule type" value="Genomic_DNA"/>
</dbReference>
<evidence type="ECO:0000313" key="4">
    <source>
        <dbReference type="Proteomes" id="UP001163823"/>
    </source>
</evidence>
<evidence type="ECO:0000256" key="1">
    <source>
        <dbReference type="ARBA" id="ARBA00022821"/>
    </source>
</evidence>
<protein>
    <submittedName>
        <fullName evidence="3">Disease resistance protein</fullName>
    </submittedName>
</protein>
<dbReference type="PANTHER" id="PTHR33463:SF198">
    <property type="entry name" value="RPP4C3"/>
    <property type="match status" value="1"/>
</dbReference>
<feature type="domain" description="Disease resistance protein At4g27190-like leucine-rich repeats" evidence="2">
    <location>
        <begin position="428"/>
        <end position="525"/>
    </location>
</feature>
<dbReference type="SUPFAM" id="SSF52058">
    <property type="entry name" value="L domain-like"/>
    <property type="match status" value="1"/>
</dbReference>
<comment type="caution">
    <text evidence="3">The sequence shown here is derived from an EMBL/GenBank/DDBJ whole genome shotgun (WGS) entry which is preliminary data.</text>
</comment>
<accession>A0AAD7VL46</accession>
<dbReference type="InterPro" id="IPR050905">
    <property type="entry name" value="Plant_NBS-LRR"/>
</dbReference>
<keyword evidence="1" id="KW-0611">Plant defense</keyword>
<keyword evidence="4" id="KW-1185">Reference proteome</keyword>
<dbReference type="PANTHER" id="PTHR33463">
    <property type="entry name" value="NB-ARC DOMAIN-CONTAINING PROTEIN-RELATED"/>
    <property type="match status" value="1"/>
</dbReference>
<organism evidence="3 4">
    <name type="scientific">Quillaja saponaria</name>
    <name type="common">Soap bark tree</name>
    <dbReference type="NCBI Taxonomy" id="32244"/>
    <lineage>
        <taxon>Eukaryota</taxon>
        <taxon>Viridiplantae</taxon>
        <taxon>Streptophyta</taxon>
        <taxon>Embryophyta</taxon>
        <taxon>Tracheophyta</taxon>
        <taxon>Spermatophyta</taxon>
        <taxon>Magnoliopsida</taxon>
        <taxon>eudicotyledons</taxon>
        <taxon>Gunneridae</taxon>
        <taxon>Pentapetalae</taxon>
        <taxon>rosids</taxon>
        <taxon>fabids</taxon>
        <taxon>Fabales</taxon>
        <taxon>Quillajaceae</taxon>
        <taxon>Quillaja</taxon>
    </lineage>
</organism>
<dbReference type="KEGG" id="qsa:O6P43_003126"/>
<dbReference type="InterPro" id="IPR032675">
    <property type="entry name" value="LRR_dom_sf"/>
</dbReference>
<dbReference type="Proteomes" id="UP001163823">
    <property type="component" value="Chromosome 2"/>
</dbReference>